<dbReference type="InterPro" id="IPR001173">
    <property type="entry name" value="Glyco_trans_2-like"/>
</dbReference>
<dbReference type="PANTHER" id="PTHR43179">
    <property type="entry name" value="RHAMNOSYLTRANSFERASE WBBL"/>
    <property type="match status" value="1"/>
</dbReference>
<dbReference type="Gene3D" id="3.90.550.10">
    <property type="entry name" value="Spore Coat Polysaccharide Biosynthesis Protein SpsA, Chain A"/>
    <property type="match status" value="2"/>
</dbReference>
<proteinExistence type="predicted"/>
<name>A0A381URE2_9ZZZZ</name>
<dbReference type="CDD" id="cd04186">
    <property type="entry name" value="GT_2_like_c"/>
    <property type="match status" value="1"/>
</dbReference>
<evidence type="ECO:0000259" key="1">
    <source>
        <dbReference type="Pfam" id="PF00535"/>
    </source>
</evidence>
<dbReference type="SUPFAM" id="SSF53448">
    <property type="entry name" value="Nucleotide-diphospho-sugar transferases"/>
    <property type="match status" value="2"/>
</dbReference>
<evidence type="ECO:0000313" key="2">
    <source>
        <dbReference type="EMBL" id="SVA30514.1"/>
    </source>
</evidence>
<dbReference type="PANTHER" id="PTHR43179:SF7">
    <property type="entry name" value="RHAMNOSYLTRANSFERASE WBBL"/>
    <property type="match status" value="1"/>
</dbReference>
<feature type="domain" description="Glycosyltransferase 2-like" evidence="1">
    <location>
        <begin position="336"/>
        <end position="460"/>
    </location>
</feature>
<accession>A0A381URE2</accession>
<sequence length="599" mass="69673">MAIKSFFEKLVYLYKTSVDTIQQFGLGYFLRFGSGQLRKQKLDIFKPNEDYDEILSKKPVDKKTQYKIWKQQHEEQSSDFSENDASKSNLKDSISIVLFTNNNSKTLESSIQSIFEQSYTNFQLLIVTEQTETNEFVKQLISSKSNPEIDVNVKFLNSTERLSVLELLELVSGDLIGFIDDTILLKKNCLHEITQNMSENPQSDLFYSDEEILHNGDETPFFKPDWSPYLSLFKNYMGNFFLIKRSLAPNLDQTQHLDTENLLWFLYHCYENAENIFHIRSILYSSEEDARKNSLRLRKILPSVLKARSLISNIQDDLKKSTFEISFPLNGEPKVSIIIPTKDNSFLLRKCLRSIEYNTNYQNYEIIIVDNDSREIETKQYLKSLPYTVLNYNGNFNFSKMNNFAVSKSSGEYLLFLNDDVEVLEPTWLNEMLGICQQKDVGAVGAKLLTRINKIQHAGMVFLKNGFFFHPFDGESHDSTEQFDLINLMRECSSVTGACFLMERKTFDAVSGFDEQFDVFYGDSDLCFKIRELGLKIIYNPNAILRHDGSTKIRQAVRLFIPVENHHNFINKWKIVKYGDPFYNPNLGWNYSIDIEEIM</sequence>
<dbReference type="EMBL" id="UINC01006937">
    <property type="protein sequence ID" value="SVA30514.1"/>
    <property type="molecule type" value="Genomic_DNA"/>
</dbReference>
<dbReference type="Pfam" id="PF00535">
    <property type="entry name" value="Glycos_transf_2"/>
    <property type="match status" value="2"/>
</dbReference>
<feature type="domain" description="Glycosyltransferase 2-like" evidence="1">
    <location>
        <begin position="95"/>
        <end position="205"/>
    </location>
</feature>
<organism evidence="2">
    <name type="scientific">marine metagenome</name>
    <dbReference type="NCBI Taxonomy" id="408172"/>
    <lineage>
        <taxon>unclassified sequences</taxon>
        <taxon>metagenomes</taxon>
        <taxon>ecological metagenomes</taxon>
    </lineage>
</organism>
<gene>
    <name evidence="2" type="ORF">METZ01_LOCUS83368</name>
</gene>
<dbReference type="InterPro" id="IPR029044">
    <property type="entry name" value="Nucleotide-diphossugar_trans"/>
</dbReference>
<dbReference type="AlphaFoldDB" id="A0A381URE2"/>
<protein>
    <recommendedName>
        <fullName evidence="1">Glycosyltransferase 2-like domain-containing protein</fullName>
    </recommendedName>
</protein>
<reference evidence="2" key="1">
    <citation type="submission" date="2018-05" db="EMBL/GenBank/DDBJ databases">
        <authorList>
            <person name="Lanie J.A."/>
            <person name="Ng W.-L."/>
            <person name="Kazmierczak K.M."/>
            <person name="Andrzejewski T.M."/>
            <person name="Davidsen T.M."/>
            <person name="Wayne K.J."/>
            <person name="Tettelin H."/>
            <person name="Glass J.I."/>
            <person name="Rusch D."/>
            <person name="Podicherti R."/>
            <person name="Tsui H.-C.T."/>
            <person name="Winkler M.E."/>
        </authorList>
    </citation>
    <scope>NUCLEOTIDE SEQUENCE</scope>
</reference>